<dbReference type="Pfam" id="PF13409">
    <property type="entry name" value="GST_N_2"/>
    <property type="match status" value="1"/>
</dbReference>
<accession>A0ABY9RFQ3</accession>
<dbReference type="SFLD" id="SFLDS00019">
    <property type="entry name" value="Glutathione_Transferase_(cytos"/>
    <property type="match status" value="1"/>
</dbReference>
<dbReference type="Proteomes" id="UP001181355">
    <property type="component" value="Chromosome"/>
</dbReference>
<feature type="domain" description="GST N-terminal" evidence="1">
    <location>
        <begin position="3"/>
        <end position="86"/>
    </location>
</feature>
<dbReference type="SUPFAM" id="SSF47616">
    <property type="entry name" value="GST C-terminal domain-like"/>
    <property type="match status" value="1"/>
</dbReference>
<dbReference type="Gene3D" id="3.40.30.10">
    <property type="entry name" value="Glutaredoxin"/>
    <property type="match status" value="1"/>
</dbReference>
<dbReference type="InterPro" id="IPR036249">
    <property type="entry name" value="Thioredoxin-like_sf"/>
</dbReference>
<proteinExistence type="predicted"/>
<feature type="domain" description="GST C-terminal" evidence="2">
    <location>
        <begin position="90"/>
        <end position="212"/>
    </location>
</feature>
<dbReference type="InterPro" id="IPR010987">
    <property type="entry name" value="Glutathione-S-Trfase_C-like"/>
</dbReference>
<dbReference type="SFLD" id="SFLDG00358">
    <property type="entry name" value="Main_(cytGST)"/>
    <property type="match status" value="1"/>
</dbReference>
<dbReference type="InterPro" id="IPR036282">
    <property type="entry name" value="Glutathione-S-Trfase_C_sf"/>
</dbReference>
<gene>
    <name evidence="3" type="ORF">RF679_13590</name>
</gene>
<evidence type="ECO:0000313" key="3">
    <source>
        <dbReference type="EMBL" id="WMW79678.1"/>
    </source>
</evidence>
<name>A0ABY9RFQ3_9BURK</name>
<dbReference type="Gene3D" id="1.20.1050.10">
    <property type="match status" value="1"/>
</dbReference>
<reference evidence="3" key="1">
    <citation type="submission" date="2023-09" db="EMBL/GenBank/DDBJ databases">
        <title>Undibacterium sp. 20NA77.5 isolated from freshwater.</title>
        <authorList>
            <person name="Le V."/>
            <person name="Ko S.-R."/>
            <person name="Ahn C.-Y."/>
            <person name="Oh H.-M."/>
        </authorList>
    </citation>
    <scope>NUCLEOTIDE SEQUENCE</scope>
    <source>
        <strain evidence="3">20NA77.5</strain>
    </source>
</reference>
<evidence type="ECO:0000259" key="2">
    <source>
        <dbReference type="PROSITE" id="PS50405"/>
    </source>
</evidence>
<dbReference type="EMBL" id="CP133720">
    <property type="protein sequence ID" value="WMW79678.1"/>
    <property type="molecule type" value="Genomic_DNA"/>
</dbReference>
<dbReference type="Pfam" id="PF14497">
    <property type="entry name" value="GST_C_3"/>
    <property type="match status" value="1"/>
</dbReference>
<dbReference type="InterPro" id="IPR040079">
    <property type="entry name" value="Glutathione_S-Trfase"/>
</dbReference>
<evidence type="ECO:0000259" key="1">
    <source>
        <dbReference type="PROSITE" id="PS50404"/>
    </source>
</evidence>
<protein>
    <submittedName>
        <fullName evidence="3">Glutathione S-transferase family protein</fullName>
    </submittedName>
</protein>
<dbReference type="PANTHER" id="PTHR42673:SF4">
    <property type="entry name" value="MALEYLACETOACETATE ISOMERASE"/>
    <property type="match status" value="1"/>
</dbReference>
<dbReference type="SUPFAM" id="SSF52833">
    <property type="entry name" value="Thioredoxin-like"/>
    <property type="match status" value="1"/>
</dbReference>
<dbReference type="InterPro" id="IPR004045">
    <property type="entry name" value="Glutathione_S-Trfase_N"/>
</dbReference>
<evidence type="ECO:0000313" key="4">
    <source>
        <dbReference type="Proteomes" id="UP001181355"/>
    </source>
</evidence>
<organism evidence="3 4">
    <name type="scientific">Undibacterium cyanobacteriorum</name>
    <dbReference type="NCBI Taxonomy" id="3073561"/>
    <lineage>
        <taxon>Bacteria</taxon>
        <taxon>Pseudomonadati</taxon>
        <taxon>Pseudomonadota</taxon>
        <taxon>Betaproteobacteria</taxon>
        <taxon>Burkholderiales</taxon>
        <taxon>Oxalobacteraceae</taxon>
        <taxon>Undibacterium</taxon>
    </lineage>
</organism>
<dbReference type="PROSITE" id="PS50405">
    <property type="entry name" value="GST_CTER"/>
    <property type="match status" value="1"/>
</dbReference>
<dbReference type="PROSITE" id="PS50404">
    <property type="entry name" value="GST_NTER"/>
    <property type="match status" value="1"/>
</dbReference>
<keyword evidence="4" id="KW-1185">Reference proteome</keyword>
<sequence>MNCVLYSGTKNASSWAMRAWLALREAGIEFEERVVDIRRPQRFKNLEKVARFSPPGAVPVLVVDHQVIFDSLAIMEFANECADGALLPREMMLRARARSLMAWQHSGLSNICPRISFESAFYPDKRELSEAEQTQVSFLFGVWENQLQQSQGSFLCGALSLADLNFVPSLIRILRHHDNVEMFPLVAAWSDRLLRRESVQEWMREAERLPHVWYDDYLLL</sequence>
<dbReference type="InterPro" id="IPR004046">
    <property type="entry name" value="GST_C"/>
</dbReference>
<dbReference type="PANTHER" id="PTHR42673">
    <property type="entry name" value="MALEYLACETOACETATE ISOMERASE"/>
    <property type="match status" value="1"/>
</dbReference>